<dbReference type="PANTHER" id="PTHR43350">
    <property type="entry name" value="NAD-DEPENDENT ALCOHOL DEHYDROGENASE"/>
    <property type="match status" value="1"/>
</dbReference>
<dbReference type="SUPFAM" id="SSF55347">
    <property type="entry name" value="Glyceraldehyde-3-phosphate dehydrogenase-like, C-terminal domain"/>
    <property type="match status" value="1"/>
</dbReference>
<keyword evidence="3" id="KW-0479">Metal-binding</keyword>
<evidence type="ECO:0000313" key="7">
    <source>
        <dbReference type="EMBL" id="MBI5248140.1"/>
    </source>
</evidence>
<dbReference type="InterPro" id="IPR055170">
    <property type="entry name" value="GFO_IDH_MocA-like_dom"/>
</dbReference>
<evidence type="ECO:0000259" key="6">
    <source>
        <dbReference type="SMART" id="SM00829"/>
    </source>
</evidence>
<feature type="domain" description="Enoyl reductase (ER)" evidence="6">
    <location>
        <begin position="4"/>
        <end position="366"/>
    </location>
</feature>
<gene>
    <name evidence="7" type="ORF">HY912_01485</name>
</gene>
<organism evidence="7 8">
    <name type="scientific">Desulfomonile tiedjei</name>
    <dbReference type="NCBI Taxonomy" id="2358"/>
    <lineage>
        <taxon>Bacteria</taxon>
        <taxon>Pseudomonadati</taxon>
        <taxon>Thermodesulfobacteriota</taxon>
        <taxon>Desulfomonilia</taxon>
        <taxon>Desulfomonilales</taxon>
        <taxon>Desulfomonilaceae</taxon>
        <taxon>Desulfomonile</taxon>
    </lineage>
</organism>
<dbReference type="Gene3D" id="3.30.360.10">
    <property type="entry name" value="Dihydrodipicolinate Reductase, domain 2"/>
    <property type="match status" value="1"/>
</dbReference>
<keyword evidence="4" id="KW-0862">Zinc</keyword>
<name>A0A9D6UZX5_9BACT</name>
<dbReference type="Pfam" id="PF00107">
    <property type="entry name" value="ADH_zinc_N"/>
    <property type="match status" value="1"/>
</dbReference>
<dbReference type="GO" id="GO:0016491">
    <property type="term" value="F:oxidoreductase activity"/>
    <property type="evidence" value="ECO:0007669"/>
    <property type="project" value="UniProtKB-KW"/>
</dbReference>
<reference evidence="7" key="1">
    <citation type="submission" date="2020-07" db="EMBL/GenBank/DDBJ databases">
        <title>Huge and variable diversity of episymbiotic CPR bacteria and DPANN archaea in groundwater ecosystems.</title>
        <authorList>
            <person name="He C.Y."/>
            <person name="Keren R."/>
            <person name="Whittaker M."/>
            <person name="Farag I.F."/>
            <person name="Doudna J."/>
            <person name="Cate J.H.D."/>
            <person name="Banfield J.F."/>
        </authorList>
    </citation>
    <scope>NUCLEOTIDE SEQUENCE</scope>
    <source>
        <strain evidence="7">NC_groundwater_1664_Pr3_B-0.1um_52_9</strain>
    </source>
</reference>
<protein>
    <submittedName>
        <fullName evidence="7">Bi-domain-containing oxidoreductase</fullName>
    </submittedName>
</protein>
<dbReference type="SMART" id="SM00829">
    <property type="entry name" value="PKS_ER"/>
    <property type="match status" value="1"/>
</dbReference>
<comment type="caution">
    <text evidence="7">The sequence shown here is derived from an EMBL/GenBank/DDBJ whole genome shotgun (WGS) entry which is preliminary data.</text>
</comment>
<proteinExistence type="inferred from homology"/>
<dbReference type="InterPro" id="IPR000683">
    <property type="entry name" value="Gfo/Idh/MocA-like_OxRdtase_N"/>
</dbReference>
<dbReference type="Gene3D" id="3.40.50.720">
    <property type="entry name" value="NAD(P)-binding Rossmann-like Domain"/>
    <property type="match status" value="2"/>
</dbReference>
<sequence length="716" mass="77443">MLQVLIKSGKVVPSEVPAPVVNPGSVLIKVVNSCISAGTELSGVQASGKSVVRQALEQPQKVAKALNMMRTEGVTRTLAKIKGHFEAGSPTGYSAAGVVLGTGDGVTDLRPGDRVAAAGAGYANHAEFVDVPRNLVMRIPDGLDFAKASTVTLGGIAMQGVRRAAPALGELVVVYGSGILGTLALRMLTLSGARVIAVDLDDKRLELARAMGAELALNSSRDDVLAAVKNRTDGRLADIVMFCASTGNSKVLTEAFGLTRRKGRLVMVGVWGKELDRDDIYKKEIDFLISTSYGPGRYDVDYEEGGHDYPYDYVRWTENRNMTEYLRLMASGKLDVTSLIHGIYTIDRAPEAYAALKSPDKPMMVLLDYGQDMPEGLTEFPRKVSVRIPGLSGSKRVAPVRVACVGAGGYAQGMHLPNLKKLDDLFILRTVCSRTGSNAKAVATQYLAEYATTDYYEVLADKDVDLVILCTRHHLHGAQILTALEAGKHVLVEKPLCLTQDELDAIAAFYADGEKSDDGKPLLAVGFNRRFSRYADEVRRCVQGRNTPLFLRYRMNAGYLPPDHWTHGPEGGGRIMGEACHIVDLLRSITAAPVRAASAASLHPEGRNFVAADNKIITLEYEDGSVGSIEYLAVGAKEIPKEYLEVHFDGKTVIVDNYQSIKGFGLAVHGLTDSIPDKGQLSMLKQIGLYLVGKRETWPVSLEELIETTAITFAVK</sequence>
<evidence type="ECO:0000256" key="4">
    <source>
        <dbReference type="ARBA" id="ARBA00022833"/>
    </source>
</evidence>
<dbReference type="CDD" id="cd08255">
    <property type="entry name" value="2-desacetyl-2-hydroxyethyl_bacteriochlorophyllide_like"/>
    <property type="match status" value="1"/>
</dbReference>
<evidence type="ECO:0000313" key="8">
    <source>
        <dbReference type="Proteomes" id="UP000807825"/>
    </source>
</evidence>
<evidence type="ECO:0000256" key="1">
    <source>
        <dbReference type="ARBA" id="ARBA00001947"/>
    </source>
</evidence>
<dbReference type="SUPFAM" id="SSF50129">
    <property type="entry name" value="GroES-like"/>
    <property type="match status" value="1"/>
</dbReference>
<dbReference type="Proteomes" id="UP000807825">
    <property type="component" value="Unassembled WGS sequence"/>
</dbReference>
<dbReference type="InterPro" id="IPR020843">
    <property type="entry name" value="ER"/>
</dbReference>
<dbReference type="GO" id="GO:0000166">
    <property type="term" value="F:nucleotide binding"/>
    <property type="evidence" value="ECO:0007669"/>
    <property type="project" value="InterPro"/>
</dbReference>
<comment type="similarity">
    <text evidence="2">Belongs to the zinc-containing alcohol dehydrogenase family.</text>
</comment>
<dbReference type="InterPro" id="IPR036291">
    <property type="entry name" value="NAD(P)-bd_dom_sf"/>
</dbReference>
<dbReference type="Gene3D" id="3.90.180.10">
    <property type="entry name" value="Medium-chain alcohol dehydrogenases, catalytic domain"/>
    <property type="match status" value="2"/>
</dbReference>
<keyword evidence="5" id="KW-0560">Oxidoreductase</keyword>
<evidence type="ECO:0000256" key="2">
    <source>
        <dbReference type="ARBA" id="ARBA00008072"/>
    </source>
</evidence>
<dbReference type="InterPro" id="IPR011032">
    <property type="entry name" value="GroES-like_sf"/>
</dbReference>
<dbReference type="Pfam" id="PF22725">
    <property type="entry name" value="GFO_IDH_MocA_C3"/>
    <property type="match status" value="1"/>
</dbReference>
<evidence type="ECO:0000256" key="3">
    <source>
        <dbReference type="ARBA" id="ARBA00022723"/>
    </source>
</evidence>
<dbReference type="GO" id="GO:0046872">
    <property type="term" value="F:metal ion binding"/>
    <property type="evidence" value="ECO:0007669"/>
    <property type="project" value="UniProtKB-KW"/>
</dbReference>
<dbReference type="InterPro" id="IPR013149">
    <property type="entry name" value="ADH-like_C"/>
</dbReference>
<dbReference type="AlphaFoldDB" id="A0A9D6UZX5"/>
<evidence type="ECO:0000256" key="5">
    <source>
        <dbReference type="ARBA" id="ARBA00023002"/>
    </source>
</evidence>
<dbReference type="EMBL" id="JACRDE010000044">
    <property type="protein sequence ID" value="MBI5248140.1"/>
    <property type="molecule type" value="Genomic_DNA"/>
</dbReference>
<accession>A0A9D6UZX5</accession>
<dbReference type="SUPFAM" id="SSF51735">
    <property type="entry name" value="NAD(P)-binding Rossmann-fold domains"/>
    <property type="match status" value="2"/>
</dbReference>
<dbReference type="PANTHER" id="PTHR43350:SF19">
    <property type="entry name" value="D-GULOSIDE 3-DEHYDROGENASE"/>
    <property type="match status" value="1"/>
</dbReference>
<comment type="cofactor">
    <cofactor evidence="1">
        <name>Zn(2+)</name>
        <dbReference type="ChEBI" id="CHEBI:29105"/>
    </cofactor>
</comment>
<dbReference type="Pfam" id="PF01408">
    <property type="entry name" value="GFO_IDH_MocA"/>
    <property type="match status" value="1"/>
</dbReference>